<feature type="region of interest" description="Disordered" evidence="1">
    <location>
        <begin position="1"/>
        <end position="55"/>
    </location>
</feature>
<evidence type="ECO:0000256" key="1">
    <source>
        <dbReference type="SAM" id="MobiDB-lite"/>
    </source>
</evidence>
<feature type="non-terminal residue" evidence="2">
    <location>
        <position position="1"/>
    </location>
</feature>
<sequence>HAPRPAASHRRAGAAGREPAQLRERAARLRSRAAAPGPAHRRDFARTRACPGPGL</sequence>
<feature type="compositionally biased region" description="Basic residues" evidence="1">
    <location>
        <begin position="1"/>
        <end position="12"/>
    </location>
</feature>
<gene>
    <name evidence="2" type="ORF">AVDCRST_MAG90-1797</name>
</gene>
<protein>
    <submittedName>
        <fullName evidence="2">L-carnitine dehydratase/bile acid-inducible protein F</fullName>
    </submittedName>
</protein>
<accession>A0A6J4LR66</accession>
<reference evidence="2" key="1">
    <citation type="submission" date="2020-02" db="EMBL/GenBank/DDBJ databases">
        <authorList>
            <person name="Meier V. D."/>
        </authorList>
    </citation>
    <scope>NUCLEOTIDE SEQUENCE</scope>
    <source>
        <strain evidence="2">AVDCRST_MAG90</strain>
    </source>
</reference>
<dbReference type="EMBL" id="CADCUC010000356">
    <property type="protein sequence ID" value="CAA9337682.1"/>
    <property type="molecule type" value="Genomic_DNA"/>
</dbReference>
<proteinExistence type="predicted"/>
<feature type="non-terminal residue" evidence="2">
    <location>
        <position position="55"/>
    </location>
</feature>
<name>A0A6J4LR66_9HYPH</name>
<dbReference type="AlphaFoldDB" id="A0A6J4LR66"/>
<evidence type="ECO:0000313" key="2">
    <source>
        <dbReference type="EMBL" id="CAA9337682.1"/>
    </source>
</evidence>
<organism evidence="2">
    <name type="scientific">uncultured Microvirga sp</name>
    <dbReference type="NCBI Taxonomy" id="412392"/>
    <lineage>
        <taxon>Bacteria</taxon>
        <taxon>Pseudomonadati</taxon>
        <taxon>Pseudomonadota</taxon>
        <taxon>Alphaproteobacteria</taxon>
        <taxon>Hyphomicrobiales</taxon>
        <taxon>Methylobacteriaceae</taxon>
        <taxon>Microvirga</taxon>
        <taxon>environmental samples</taxon>
    </lineage>
</organism>